<comment type="caution">
    <text evidence="1">The sequence shown here is derived from an EMBL/GenBank/DDBJ whole genome shotgun (WGS) entry which is preliminary data.</text>
</comment>
<reference evidence="1 2" key="2">
    <citation type="submission" date="2018-03" db="EMBL/GenBank/DDBJ databases">
        <title>The ancient ancestry and fast evolution of plastids.</title>
        <authorList>
            <person name="Moore K.R."/>
            <person name="Magnabosco C."/>
            <person name="Momper L."/>
            <person name="Gold D.A."/>
            <person name="Bosak T."/>
            <person name="Fournier G.P."/>
        </authorList>
    </citation>
    <scope>NUCLEOTIDE SEQUENCE [LARGE SCALE GENOMIC DNA]</scope>
    <source>
        <strain evidence="1 2">CCAP 1448/3</strain>
    </source>
</reference>
<accession>A0A2T1C3Z9</accession>
<gene>
    <name evidence="1" type="ORF">C7B64_10410</name>
</gene>
<evidence type="ECO:0000313" key="1">
    <source>
        <dbReference type="EMBL" id="PSB03000.1"/>
    </source>
</evidence>
<dbReference type="RefSeq" id="WP_106288583.1">
    <property type="nucleotide sequence ID" value="NZ_CAWNTC010000028.1"/>
</dbReference>
<name>A0A2T1C3Z9_9CYAN</name>
<dbReference type="AlphaFoldDB" id="A0A2T1C3Z9"/>
<organism evidence="1 2">
    <name type="scientific">Merismopedia glauca CCAP 1448/3</name>
    <dbReference type="NCBI Taxonomy" id="1296344"/>
    <lineage>
        <taxon>Bacteria</taxon>
        <taxon>Bacillati</taxon>
        <taxon>Cyanobacteriota</taxon>
        <taxon>Cyanophyceae</taxon>
        <taxon>Synechococcales</taxon>
        <taxon>Merismopediaceae</taxon>
        <taxon>Merismopedia</taxon>
    </lineage>
</organism>
<reference evidence="1 2" key="1">
    <citation type="submission" date="2018-02" db="EMBL/GenBank/DDBJ databases">
        <authorList>
            <person name="Cohen D.B."/>
            <person name="Kent A.D."/>
        </authorList>
    </citation>
    <scope>NUCLEOTIDE SEQUENCE [LARGE SCALE GENOMIC DNA]</scope>
    <source>
        <strain evidence="1 2">CCAP 1448/3</strain>
    </source>
</reference>
<proteinExistence type="predicted"/>
<dbReference type="Proteomes" id="UP000238762">
    <property type="component" value="Unassembled WGS sequence"/>
</dbReference>
<keyword evidence="2" id="KW-1185">Reference proteome</keyword>
<dbReference type="EMBL" id="PVWJ01000043">
    <property type="protein sequence ID" value="PSB03000.1"/>
    <property type="molecule type" value="Genomic_DNA"/>
</dbReference>
<evidence type="ECO:0000313" key="2">
    <source>
        <dbReference type="Proteomes" id="UP000238762"/>
    </source>
</evidence>
<protein>
    <submittedName>
        <fullName evidence="1">Uncharacterized protein</fullName>
    </submittedName>
</protein>
<sequence>MKLAQLLLGITVATTSLGLSLSPAKASDYHQEHHASNYSQQYAYRTVCKYKKVFVAAKHIPAHYEHGHYVKAYYIPAHYESRKVCVRVRH</sequence>